<evidence type="ECO:0000313" key="2">
    <source>
        <dbReference type="Proteomes" id="UP001141259"/>
    </source>
</evidence>
<comment type="caution">
    <text evidence="1">The sequence shown here is derived from an EMBL/GenBank/DDBJ whole genome shotgun (WGS) entry which is preliminary data.</text>
</comment>
<organism evidence="1 2">
    <name type="scientific">Umezawaea endophytica</name>
    <dbReference type="NCBI Taxonomy" id="1654476"/>
    <lineage>
        <taxon>Bacteria</taxon>
        <taxon>Bacillati</taxon>
        <taxon>Actinomycetota</taxon>
        <taxon>Actinomycetes</taxon>
        <taxon>Pseudonocardiales</taxon>
        <taxon>Pseudonocardiaceae</taxon>
        <taxon>Umezawaea</taxon>
    </lineage>
</organism>
<dbReference type="Pfam" id="PF20062">
    <property type="entry name" value="DUF6461"/>
    <property type="match status" value="1"/>
</dbReference>
<keyword evidence="2" id="KW-1185">Reference proteome</keyword>
<dbReference type="AlphaFoldDB" id="A0A9X3AE59"/>
<dbReference type="EMBL" id="JANYMP010000001">
    <property type="protein sequence ID" value="MCS7475590.1"/>
    <property type="molecule type" value="Genomic_DNA"/>
</dbReference>
<gene>
    <name evidence="1" type="ORF">NZH93_01900</name>
</gene>
<dbReference type="RefSeq" id="WP_259621102.1">
    <property type="nucleotide sequence ID" value="NZ_JANYMP010000001.1"/>
</dbReference>
<reference evidence="1" key="1">
    <citation type="submission" date="2022-08" db="EMBL/GenBank/DDBJ databases">
        <authorList>
            <person name="Tistechok S."/>
            <person name="Samborskyy M."/>
            <person name="Roman I."/>
        </authorList>
    </citation>
    <scope>NUCLEOTIDE SEQUENCE</scope>
    <source>
        <strain evidence="1">DSM 103496</strain>
    </source>
</reference>
<protein>
    <submittedName>
        <fullName evidence="1">DUF6461 domain-containing protein</fullName>
    </submittedName>
</protein>
<evidence type="ECO:0000313" key="1">
    <source>
        <dbReference type="EMBL" id="MCS7475590.1"/>
    </source>
</evidence>
<accession>A0A9X3AE59</accession>
<dbReference type="InterPro" id="IPR045592">
    <property type="entry name" value="DUF6461"/>
</dbReference>
<proteinExistence type="predicted"/>
<dbReference type="Proteomes" id="UP001141259">
    <property type="component" value="Unassembled WGS sequence"/>
</dbReference>
<name>A0A9X3AE59_9PSEU</name>
<sequence>MPSSTPAVAHYAGMLAAEVLPSEALCLTAVRGLTTAEALARFGADGPTRLTTIVDAGTATTNAFPDELPLVLAGEHSGWVVLVEDNGFHGSLPETLARLSVGGVAVCAYWNVDFDSAISLARDGEVVGTFEFALGGLPQAGPLTPFLVGLDFEDADTLCASALAFVDQVTGVRLGATWALAAHPAAVIADPDSLSGTTGWLAVNAPEVFEALPAADPDLLRDLADAAAARACAANGITYPPEHPDDLAALSHAAHQRALELRWDRCAPTDEVDPAAVLRADFARRTADTTAERALTARAHAYAAALTARSADPVDAVAETIAHACQADRPHWDALRAAVAARL</sequence>